<feature type="domain" description="Tetrapyrrole methylase" evidence="6">
    <location>
        <begin position="7"/>
        <end position="219"/>
    </location>
</feature>
<dbReference type="SUPFAM" id="SSF53790">
    <property type="entry name" value="Tetrapyrrole methylase"/>
    <property type="match status" value="1"/>
</dbReference>
<dbReference type="Gene3D" id="3.40.1010.10">
    <property type="entry name" value="Cobalt-precorrin-4 Transmethylase, Domain 1"/>
    <property type="match status" value="1"/>
</dbReference>
<dbReference type="GO" id="GO:0032259">
    <property type="term" value="P:methylation"/>
    <property type="evidence" value="ECO:0007669"/>
    <property type="project" value="UniProtKB-KW"/>
</dbReference>
<dbReference type="PROSITE" id="PS00839">
    <property type="entry name" value="SUMT_1"/>
    <property type="match status" value="1"/>
</dbReference>
<dbReference type="GO" id="GO:0019354">
    <property type="term" value="P:siroheme biosynthetic process"/>
    <property type="evidence" value="ECO:0007669"/>
    <property type="project" value="InterPro"/>
</dbReference>
<evidence type="ECO:0000256" key="1">
    <source>
        <dbReference type="ARBA" id="ARBA00012162"/>
    </source>
</evidence>
<protein>
    <recommendedName>
        <fullName evidence="1">uroporphyrinogen-III C-methyltransferase</fullName>
        <ecNumber evidence="1">2.1.1.107</ecNumber>
    </recommendedName>
</protein>
<dbReference type="InterPro" id="IPR014777">
    <property type="entry name" value="4pyrrole_Mease_sub1"/>
</dbReference>
<sequence length="256" mass="27884">MSTKTGKVFLIGAGPGDPGLITLKGMEALRISDVIIYDYLVNKEILKHANIESEKIYVGKRANCHAMNQDEINMLIVRHVKDGKVVARLKGGDPFVLGRGGEEAEFALDHGIVYEVIPGVTSAIAVPAYAGIPVTHRNISSSVTIVTGHRPSSELNDTINWEGLAKNRGTLVFLMGVTNLKKIVSNLLTHGKSADTPVALISWGCYERQRTLCTDLKNIATRAEQENIKPPAVIVIGEVVRLSEKLGPKNKRHKSF</sequence>
<keyword evidence="3" id="KW-0808">Transferase</keyword>
<dbReference type="Pfam" id="PF00590">
    <property type="entry name" value="TP_methylase"/>
    <property type="match status" value="1"/>
</dbReference>
<dbReference type="AlphaFoldDB" id="A0A0F9LTV4"/>
<dbReference type="InterPro" id="IPR003043">
    <property type="entry name" value="Uropor_MeTrfase_CS"/>
</dbReference>
<dbReference type="InterPro" id="IPR050161">
    <property type="entry name" value="Siro_Cobalamin_biosynth"/>
</dbReference>
<dbReference type="InterPro" id="IPR014776">
    <property type="entry name" value="4pyrrole_Mease_sub2"/>
</dbReference>
<dbReference type="EC" id="2.1.1.107" evidence="1"/>
<dbReference type="InterPro" id="IPR035996">
    <property type="entry name" value="4pyrrol_Methylase_sf"/>
</dbReference>
<dbReference type="NCBIfam" id="NF004790">
    <property type="entry name" value="PRK06136.1"/>
    <property type="match status" value="1"/>
</dbReference>
<dbReference type="PANTHER" id="PTHR45790">
    <property type="entry name" value="SIROHEME SYNTHASE-RELATED"/>
    <property type="match status" value="1"/>
</dbReference>
<evidence type="ECO:0000256" key="4">
    <source>
        <dbReference type="ARBA" id="ARBA00022691"/>
    </source>
</evidence>
<evidence type="ECO:0000256" key="2">
    <source>
        <dbReference type="ARBA" id="ARBA00022603"/>
    </source>
</evidence>
<keyword evidence="2" id="KW-0489">Methyltransferase</keyword>
<proteinExistence type="predicted"/>
<evidence type="ECO:0000256" key="5">
    <source>
        <dbReference type="ARBA" id="ARBA00023244"/>
    </source>
</evidence>
<reference evidence="7" key="1">
    <citation type="journal article" date="2015" name="Nature">
        <title>Complex archaea that bridge the gap between prokaryotes and eukaryotes.</title>
        <authorList>
            <person name="Spang A."/>
            <person name="Saw J.H."/>
            <person name="Jorgensen S.L."/>
            <person name="Zaremba-Niedzwiedzka K."/>
            <person name="Martijn J."/>
            <person name="Lind A.E."/>
            <person name="van Eijk R."/>
            <person name="Schleper C."/>
            <person name="Guy L."/>
            <person name="Ettema T.J."/>
        </authorList>
    </citation>
    <scope>NUCLEOTIDE SEQUENCE</scope>
</reference>
<organism evidence="7">
    <name type="scientific">marine sediment metagenome</name>
    <dbReference type="NCBI Taxonomy" id="412755"/>
    <lineage>
        <taxon>unclassified sequences</taxon>
        <taxon>metagenomes</taxon>
        <taxon>ecological metagenomes</taxon>
    </lineage>
</organism>
<dbReference type="NCBIfam" id="TIGR01469">
    <property type="entry name" value="cobA_cysG_Cterm"/>
    <property type="match status" value="1"/>
</dbReference>
<name>A0A0F9LTV4_9ZZZZ</name>
<dbReference type="FunFam" id="3.30.950.10:FF:000001">
    <property type="entry name" value="Siroheme synthase"/>
    <property type="match status" value="1"/>
</dbReference>
<dbReference type="FunFam" id="3.40.1010.10:FF:000001">
    <property type="entry name" value="Siroheme synthase"/>
    <property type="match status" value="1"/>
</dbReference>
<keyword evidence="5" id="KW-0627">Porphyrin biosynthesis</keyword>
<dbReference type="PANTHER" id="PTHR45790:SF3">
    <property type="entry name" value="S-ADENOSYL-L-METHIONINE-DEPENDENT UROPORPHYRINOGEN III METHYLTRANSFERASE, CHLOROPLASTIC"/>
    <property type="match status" value="1"/>
</dbReference>
<dbReference type="CDD" id="cd11642">
    <property type="entry name" value="SUMT"/>
    <property type="match status" value="1"/>
</dbReference>
<evidence type="ECO:0000259" key="6">
    <source>
        <dbReference type="Pfam" id="PF00590"/>
    </source>
</evidence>
<dbReference type="EMBL" id="LAZR01011659">
    <property type="protein sequence ID" value="KKM60542.1"/>
    <property type="molecule type" value="Genomic_DNA"/>
</dbReference>
<dbReference type="GO" id="GO:0004851">
    <property type="term" value="F:uroporphyrin-III C-methyltransferase activity"/>
    <property type="evidence" value="ECO:0007669"/>
    <property type="project" value="UniProtKB-EC"/>
</dbReference>
<evidence type="ECO:0000313" key="7">
    <source>
        <dbReference type="EMBL" id="KKM60542.1"/>
    </source>
</evidence>
<gene>
    <name evidence="7" type="ORF">LCGC14_1540760</name>
</gene>
<dbReference type="InterPro" id="IPR006366">
    <property type="entry name" value="CobA/CysG_C"/>
</dbReference>
<comment type="caution">
    <text evidence="7">The sequence shown here is derived from an EMBL/GenBank/DDBJ whole genome shotgun (WGS) entry which is preliminary data.</text>
</comment>
<accession>A0A0F9LTV4</accession>
<evidence type="ECO:0000256" key="3">
    <source>
        <dbReference type="ARBA" id="ARBA00022679"/>
    </source>
</evidence>
<dbReference type="InterPro" id="IPR000878">
    <property type="entry name" value="4pyrrol_Mease"/>
</dbReference>
<keyword evidence="4" id="KW-0949">S-adenosyl-L-methionine</keyword>
<dbReference type="Gene3D" id="3.30.950.10">
    <property type="entry name" value="Methyltransferase, Cobalt-precorrin-4 Transmethylase, Domain 2"/>
    <property type="match status" value="1"/>
</dbReference>